<reference evidence="2 3" key="1">
    <citation type="submission" date="2016-10" db="EMBL/GenBank/DDBJ databases">
        <authorList>
            <person name="de Groot N.N."/>
        </authorList>
    </citation>
    <scope>NUCLEOTIDE SEQUENCE [LARGE SCALE GENOMIC DNA]</scope>
    <source>
        <strain evidence="2 3">DSM 5885</strain>
    </source>
</reference>
<dbReference type="RefSeq" id="WP_091936705.1">
    <property type="nucleotide sequence ID" value="NZ_FNCY01000006.1"/>
</dbReference>
<protein>
    <submittedName>
        <fullName evidence="2">Molybdopterin-guanine dinucleotide biosynthesis protein B</fullName>
    </submittedName>
</protein>
<dbReference type="Pfam" id="PF03205">
    <property type="entry name" value="MobB"/>
    <property type="match status" value="1"/>
</dbReference>
<feature type="domain" description="Molybdopterin-guanine dinucleotide biosynthesis protein B (MobB)" evidence="1">
    <location>
        <begin position="6"/>
        <end position="137"/>
    </location>
</feature>
<dbReference type="OrthoDB" id="9804758at2"/>
<dbReference type="PANTHER" id="PTHR40072:SF1">
    <property type="entry name" value="MOLYBDOPTERIN-GUANINE DINUCLEOTIDE BIOSYNTHESIS ADAPTER PROTEIN"/>
    <property type="match status" value="1"/>
</dbReference>
<gene>
    <name evidence="2" type="ORF">SAMN05660652_01777</name>
</gene>
<dbReference type="Gene3D" id="3.40.50.300">
    <property type="entry name" value="P-loop containing nucleotide triphosphate hydrolases"/>
    <property type="match status" value="1"/>
</dbReference>
<sequence length="166" mass="18213">MNTPPVFIFVGHSNSGKTTFVEKLIPELSRRGLRVATMKHAHHSVSLDTEGKDSWRYKQAGATMSMLVTKSAVQVVADAVDRREPQVLAGRFLGEADLVLAEGFSFAQGPKIEVLRRACDKPPRCSLADGVVALVTDCDDVYPELPRFILDDVVGVADFLIDRMRG</sequence>
<name>A0A1G8CZW1_9RHOO</name>
<dbReference type="InterPro" id="IPR027417">
    <property type="entry name" value="P-loop_NTPase"/>
</dbReference>
<dbReference type="SUPFAM" id="SSF52540">
    <property type="entry name" value="P-loop containing nucleoside triphosphate hydrolases"/>
    <property type="match status" value="1"/>
</dbReference>
<dbReference type="PANTHER" id="PTHR40072">
    <property type="entry name" value="MOLYBDOPTERIN-GUANINE DINUCLEOTIDE BIOSYNTHESIS ADAPTER PROTEIN-RELATED"/>
    <property type="match status" value="1"/>
</dbReference>
<dbReference type="AlphaFoldDB" id="A0A1G8CZW1"/>
<dbReference type="GO" id="GO:0005525">
    <property type="term" value="F:GTP binding"/>
    <property type="evidence" value="ECO:0007669"/>
    <property type="project" value="InterPro"/>
</dbReference>
<dbReference type="Proteomes" id="UP000198607">
    <property type="component" value="Unassembled WGS sequence"/>
</dbReference>
<dbReference type="STRING" id="83767.SAMN05660652_01777"/>
<keyword evidence="3" id="KW-1185">Reference proteome</keyword>
<dbReference type="InterPro" id="IPR004435">
    <property type="entry name" value="MobB_dom"/>
</dbReference>
<dbReference type="InterPro" id="IPR052539">
    <property type="entry name" value="MGD_biosynthesis_adapter"/>
</dbReference>
<organism evidence="2 3">
    <name type="scientific">Propionivibrio dicarboxylicus</name>
    <dbReference type="NCBI Taxonomy" id="83767"/>
    <lineage>
        <taxon>Bacteria</taxon>
        <taxon>Pseudomonadati</taxon>
        <taxon>Pseudomonadota</taxon>
        <taxon>Betaproteobacteria</taxon>
        <taxon>Rhodocyclales</taxon>
        <taxon>Rhodocyclaceae</taxon>
        <taxon>Propionivibrio</taxon>
    </lineage>
</organism>
<dbReference type="NCBIfam" id="TIGR00176">
    <property type="entry name" value="mobB"/>
    <property type="match status" value="1"/>
</dbReference>
<dbReference type="CDD" id="cd03116">
    <property type="entry name" value="MobB"/>
    <property type="match status" value="1"/>
</dbReference>
<evidence type="ECO:0000313" key="3">
    <source>
        <dbReference type="Proteomes" id="UP000198607"/>
    </source>
</evidence>
<dbReference type="EMBL" id="FNCY01000006">
    <property type="protein sequence ID" value="SDH50480.1"/>
    <property type="molecule type" value="Genomic_DNA"/>
</dbReference>
<evidence type="ECO:0000313" key="2">
    <source>
        <dbReference type="EMBL" id="SDH50480.1"/>
    </source>
</evidence>
<dbReference type="GO" id="GO:0006777">
    <property type="term" value="P:Mo-molybdopterin cofactor biosynthetic process"/>
    <property type="evidence" value="ECO:0007669"/>
    <property type="project" value="InterPro"/>
</dbReference>
<accession>A0A1G8CZW1</accession>
<proteinExistence type="predicted"/>
<evidence type="ECO:0000259" key="1">
    <source>
        <dbReference type="Pfam" id="PF03205"/>
    </source>
</evidence>